<evidence type="ECO:0000313" key="3">
    <source>
        <dbReference type="EMBL" id="KAG7448794.1"/>
    </source>
</evidence>
<evidence type="ECO:0000256" key="1">
    <source>
        <dbReference type="SAM" id="MobiDB-lite"/>
    </source>
</evidence>
<dbReference type="EMBL" id="MU250529">
    <property type="protein sequence ID" value="KAG7448794.1"/>
    <property type="molecule type" value="Genomic_DNA"/>
</dbReference>
<reference evidence="3" key="1">
    <citation type="submission" date="2020-11" db="EMBL/GenBank/DDBJ databases">
        <title>Adaptations for nitrogen fixation in a non-lichenized fungal sporocarp promotes dispersal by wood-feeding termites.</title>
        <authorList>
            <consortium name="DOE Joint Genome Institute"/>
            <person name="Koch R.A."/>
            <person name="Yoon G."/>
            <person name="Arayal U."/>
            <person name="Lail K."/>
            <person name="Amirebrahimi M."/>
            <person name="Labutti K."/>
            <person name="Lipzen A."/>
            <person name="Riley R."/>
            <person name="Barry K."/>
            <person name="Henrissat B."/>
            <person name="Grigoriev I.V."/>
            <person name="Herr J.R."/>
            <person name="Aime M.C."/>
        </authorList>
    </citation>
    <scope>NUCLEOTIDE SEQUENCE</scope>
    <source>
        <strain evidence="3">MCA 3950</strain>
    </source>
</reference>
<accession>A0A9P7VXK2</accession>
<dbReference type="InterPro" id="IPR055754">
    <property type="entry name" value="DUF7330"/>
</dbReference>
<gene>
    <name evidence="3" type="ORF">BT62DRAFT_929876</name>
</gene>
<feature type="domain" description="DUF7330" evidence="2">
    <location>
        <begin position="25"/>
        <end position="211"/>
    </location>
</feature>
<dbReference type="RefSeq" id="XP_043042294.1">
    <property type="nucleotide sequence ID" value="XM_043185823.1"/>
</dbReference>
<evidence type="ECO:0000259" key="2">
    <source>
        <dbReference type="Pfam" id="PF24016"/>
    </source>
</evidence>
<dbReference type="Pfam" id="PF24016">
    <property type="entry name" value="DUF7330"/>
    <property type="match status" value="1"/>
</dbReference>
<dbReference type="OrthoDB" id="5289249at2759"/>
<evidence type="ECO:0000313" key="4">
    <source>
        <dbReference type="Proteomes" id="UP000812287"/>
    </source>
</evidence>
<feature type="compositionally biased region" description="Pro residues" evidence="1">
    <location>
        <begin position="1"/>
        <end position="10"/>
    </location>
</feature>
<dbReference type="Proteomes" id="UP000812287">
    <property type="component" value="Unassembled WGS sequence"/>
</dbReference>
<proteinExistence type="predicted"/>
<sequence>MPPQSPPPPYGSRSQATPPPRQPGNYMTIIRDSGPIKESFLIDPMLSVPSDLLPPLTPYETESCRNNLNIETKSGEIDTDIEVMKSGWSTRFRANIRSRGDIVIRLRLPGTVSPHDPTRPGPLCVMDVYASSGNIYLLIPRKRMQGRLNVTTRGNVIFSPALQKDLNIFNESEKRRECFIGDCTAWSEDLGDKINLEAKSGGGVSVQYNDEPFVKPENGDCIVS</sequence>
<dbReference type="GeneID" id="66108120"/>
<organism evidence="3 4">
    <name type="scientific">Guyanagaster necrorhizus</name>
    <dbReference type="NCBI Taxonomy" id="856835"/>
    <lineage>
        <taxon>Eukaryota</taxon>
        <taxon>Fungi</taxon>
        <taxon>Dikarya</taxon>
        <taxon>Basidiomycota</taxon>
        <taxon>Agaricomycotina</taxon>
        <taxon>Agaricomycetes</taxon>
        <taxon>Agaricomycetidae</taxon>
        <taxon>Agaricales</taxon>
        <taxon>Marasmiineae</taxon>
        <taxon>Physalacriaceae</taxon>
        <taxon>Guyanagaster</taxon>
    </lineage>
</organism>
<feature type="region of interest" description="Disordered" evidence="1">
    <location>
        <begin position="1"/>
        <end position="24"/>
    </location>
</feature>
<protein>
    <recommendedName>
        <fullName evidence="2">DUF7330 domain-containing protein</fullName>
    </recommendedName>
</protein>
<name>A0A9P7VXK2_9AGAR</name>
<keyword evidence="4" id="KW-1185">Reference proteome</keyword>
<dbReference type="AlphaFoldDB" id="A0A9P7VXK2"/>
<comment type="caution">
    <text evidence="3">The sequence shown here is derived from an EMBL/GenBank/DDBJ whole genome shotgun (WGS) entry which is preliminary data.</text>
</comment>